<proteinExistence type="predicted"/>
<keyword evidence="1" id="KW-0812">Transmembrane</keyword>
<evidence type="ECO:0000313" key="2">
    <source>
        <dbReference type="EMBL" id="QTE52278.1"/>
    </source>
</evidence>
<evidence type="ECO:0000313" key="3">
    <source>
        <dbReference type="Proteomes" id="UP000663940"/>
    </source>
</evidence>
<protein>
    <submittedName>
        <fullName evidence="2">Uncharacterized protein</fullName>
    </submittedName>
</protein>
<organism evidence="2 3">
    <name type="scientific">Mucilaginibacter rubeus</name>
    <dbReference type="NCBI Taxonomy" id="2027860"/>
    <lineage>
        <taxon>Bacteria</taxon>
        <taxon>Pseudomonadati</taxon>
        <taxon>Bacteroidota</taxon>
        <taxon>Sphingobacteriia</taxon>
        <taxon>Sphingobacteriales</taxon>
        <taxon>Sphingobacteriaceae</taxon>
        <taxon>Mucilaginibacter</taxon>
    </lineage>
</organism>
<reference evidence="2 3" key="1">
    <citation type="submission" date="2021-03" db="EMBL/GenBank/DDBJ databases">
        <title>Mucilaginibacter strains isolated from gold and copper mining confer multi heavy-metal resistance.</title>
        <authorList>
            <person name="Li Y."/>
        </authorList>
    </citation>
    <scope>NUCLEOTIDE SEQUENCE [LARGE SCALE GENOMIC DNA]</scope>
    <source>
        <strain evidence="2 3">P2-4</strain>
    </source>
</reference>
<accession>A0ABX7UKG9</accession>
<dbReference type="EMBL" id="CP071880">
    <property type="protein sequence ID" value="QTE52278.1"/>
    <property type="molecule type" value="Genomic_DNA"/>
</dbReference>
<keyword evidence="1" id="KW-0472">Membrane</keyword>
<keyword evidence="3" id="KW-1185">Reference proteome</keyword>
<evidence type="ECO:0000256" key="1">
    <source>
        <dbReference type="SAM" id="Phobius"/>
    </source>
</evidence>
<gene>
    <name evidence="2" type="ORF">J3L21_10115</name>
</gene>
<dbReference type="Proteomes" id="UP000663940">
    <property type="component" value="Chromosome"/>
</dbReference>
<name>A0ABX7UKG9_9SPHI</name>
<feature type="transmembrane region" description="Helical" evidence="1">
    <location>
        <begin position="14"/>
        <end position="39"/>
    </location>
</feature>
<keyword evidence="1" id="KW-1133">Transmembrane helix</keyword>
<dbReference type="RefSeq" id="WP_167516217.1">
    <property type="nucleotide sequence ID" value="NZ_CP071879.1"/>
</dbReference>
<sequence length="46" mass="4874">MATRIAHLFHLPGWGYILAVTGILGGLVGGMSALSGLLLKRAFQKH</sequence>